<comment type="caution">
    <text evidence="4">The sequence shown here is derived from an EMBL/GenBank/DDBJ whole genome shotgun (WGS) entry which is preliminary data.</text>
</comment>
<reference evidence="4 5" key="1">
    <citation type="submission" date="2023-06" db="EMBL/GenBank/DDBJ databases">
        <title>Alteromonas sp. ASW11-36 isolated from intertidal sand.</title>
        <authorList>
            <person name="Li Y."/>
        </authorList>
    </citation>
    <scope>NUCLEOTIDE SEQUENCE [LARGE SCALE GENOMIC DNA]</scope>
    <source>
        <strain evidence="4 5">ASW11-36</strain>
    </source>
</reference>
<protein>
    <submittedName>
        <fullName evidence="4">Glycoside hydrolase family 3 protein</fullName>
    </submittedName>
</protein>
<dbReference type="InterPro" id="IPR017853">
    <property type="entry name" value="GH"/>
</dbReference>
<accession>A0ABT7SXS4</accession>
<dbReference type="Gene3D" id="3.40.50.1700">
    <property type="entry name" value="Glycoside hydrolase family 3 C-terminal domain"/>
    <property type="match status" value="1"/>
</dbReference>
<dbReference type="Proteomes" id="UP001234343">
    <property type="component" value="Unassembled WGS sequence"/>
</dbReference>
<dbReference type="InterPro" id="IPR036962">
    <property type="entry name" value="Glyco_hydro_3_N_sf"/>
</dbReference>
<dbReference type="EMBL" id="JAUCBP010000007">
    <property type="protein sequence ID" value="MDM7860342.1"/>
    <property type="molecule type" value="Genomic_DNA"/>
</dbReference>
<keyword evidence="1 4" id="KW-0378">Hydrolase</keyword>
<evidence type="ECO:0000313" key="4">
    <source>
        <dbReference type="EMBL" id="MDM7860342.1"/>
    </source>
</evidence>
<proteinExistence type="predicted"/>
<evidence type="ECO:0000256" key="1">
    <source>
        <dbReference type="ARBA" id="ARBA00022801"/>
    </source>
</evidence>
<dbReference type="Gene3D" id="3.20.20.300">
    <property type="entry name" value="Glycoside hydrolase, family 3, N-terminal domain"/>
    <property type="match status" value="1"/>
</dbReference>
<dbReference type="InterPro" id="IPR051915">
    <property type="entry name" value="Cellulose_Degrad_GH3"/>
</dbReference>
<dbReference type="SUPFAM" id="SSF52279">
    <property type="entry name" value="Beta-D-glucan exohydrolase, C-terminal domain"/>
    <property type="match status" value="1"/>
</dbReference>
<keyword evidence="5" id="KW-1185">Reference proteome</keyword>
<dbReference type="PANTHER" id="PTHR30620">
    <property type="entry name" value="PERIPLASMIC BETA-GLUCOSIDASE-RELATED"/>
    <property type="match status" value="1"/>
</dbReference>
<dbReference type="InterPro" id="IPR001764">
    <property type="entry name" value="Glyco_hydro_3_N"/>
</dbReference>
<evidence type="ECO:0000259" key="2">
    <source>
        <dbReference type="Pfam" id="PF00933"/>
    </source>
</evidence>
<dbReference type="PRINTS" id="PR00133">
    <property type="entry name" value="GLHYDRLASE3"/>
</dbReference>
<dbReference type="Pfam" id="PF01915">
    <property type="entry name" value="Glyco_hydro_3_C"/>
    <property type="match status" value="1"/>
</dbReference>
<sequence>MNDTQYSLYQKRARQMLRRMSLLEKIGQMTLVDQSMCEPNDVANHAFGGVMSSAGSCPGNNRASDWRQRIDAFWHAAKNRKDNAIPILYGLDAIHGNSNVSGATVFPHNIGLGATHSRRAVEKVAQITGDEIRAIGADWIFGPNLAIAQHYHWGRTYESFSADPKQVADFAQHYITALNADRLEYPILTCAKHWIGDGATEHGVEQGDTRISERALEQHILPFERAIKHGAMSVMVSFSSWNGDKCHSHKYLITERLKKQLGFKGLVLSDMQGISYVNDDYYTAIEQSVNAGIDMFMIPSNWAQFIDLLARHVELGSVAISRINDAVERILIAKQSIGLFEQKAPSERSQPYHNLLGTLEHRTVARNIAAQSCVLVKNDNNILPLDCTQKVLVTGKNCDHAGRQCGGFTIEWQGAGARMDGATTIWQGLKQQFPDAKKILPSRIRQSNLSEFDVAVVVIGERSYAEGLGDIRSSDRLLVQSSLGIDGNVAIHKPYGKSAALQVLHPEDIALLNALREHKIPIVTVLLNGRPLIVEDEINLSDAFVIAWLPGSEGECIADLLAGEVNFTGRLAFSWPVLAKSHDTSQVPLINRMPYAQAWPPGFGFSYTEPNSQGILQHTNETSARTHFKPN</sequence>
<dbReference type="GO" id="GO:0016787">
    <property type="term" value="F:hydrolase activity"/>
    <property type="evidence" value="ECO:0007669"/>
    <property type="project" value="UniProtKB-KW"/>
</dbReference>
<name>A0ABT7SXS4_9ALTE</name>
<dbReference type="InterPro" id="IPR002772">
    <property type="entry name" value="Glyco_hydro_3_C"/>
</dbReference>
<dbReference type="Pfam" id="PF00933">
    <property type="entry name" value="Glyco_hydro_3"/>
    <property type="match status" value="1"/>
</dbReference>
<dbReference type="PANTHER" id="PTHR30620:SF77">
    <property type="entry name" value="LYSOSOMAL BETA GLUCOSIDASE-LIKE"/>
    <property type="match status" value="1"/>
</dbReference>
<dbReference type="SUPFAM" id="SSF51445">
    <property type="entry name" value="(Trans)glycosidases"/>
    <property type="match status" value="1"/>
</dbReference>
<gene>
    <name evidence="4" type="ORF">QTP81_07015</name>
</gene>
<dbReference type="RefSeq" id="WP_289364646.1">
    <property type="nucleotide sequence ID" value="NZ_JAUCBP010000007.1"/>
</dbReference>
<organism evidence="4 5">
    <name type="scientific">Alteromonas arenosi</name>
    <dbReference type="NCBI Taxonomy" id="3055817"/>
    <lineage>
        <taxon>Bacteria</taxon>
        <taxon>Pseudomonadati</taxon>
        <taxon>Pseudomonadota</taxon>
        <taxon>Gammaproteobacteria</taxon>
        <taxon>Alteromonadales</taxon>
        <taxon>Alteromonadaceae</taxon>
        <taxon>Alteromonas/Salinimonas group</taxon>
        <taxon>Alteromonas</taxon>
    </lineage>
</organism>
<dbReference type="InterPro" id="IPR036881">
    <property type="entry name" value="Glyco_hydro_3_C_sf"/>
</dbReference>
<feature type="domain" description="Glycoside hydrolase family 3 N-terminal" evidence="2">
    <location>
        <begin position="22"/>
        <end position="331"/>
    </location>
</feature>
<feature type="domain" description="Glycoside hydrolase family 3 C-terminal" evidence="3">
    <location>
        <begin position="374"/>
        <end position="607"/>
    </location>
</feature>
<evidence type="ECO:0000259" key="3">
    <source>
        <dbReference type="Pfam" id="PF01915"/>
    </source>
</evidence>
<evidence type="ECO:0000313" key="5">
    <source>
        <dbReference type="Proteomes" id="UP001234343"/>
    </source>
</evidence>